<comment type="subcellular location">
    <subcellularLocation>
        <location evidence="1">Membrane</location>
        <topology evidence="1">Multi-pass membrane protein</topology>
    </subcellularLocation>
</comment>
<dbReference type="GeneTree" id="ENSGT00940000164014"/>
<dbReference type="GO" id="GO:0035025">
    <property type="term" value="P:positive regulation of Rho protein signal transduction"/>
    <property type="evidence" value="ECO:0007669"/>
    <property type="project" value="TreeGrafter"/>
</dbReference>
<dbReference type="SUPFAM" id="SSF81321">
    <property type="entry name" value="Family A G protein-coupled receptor-like"/>
    <property type="match status" value="1"/>
</dbReference>
<dbReference type="InterPro" id="IPR000276">
    <property type="entry name" value="GPCR_Rhodpsn"/>
</dbReference>
<evidence type="ECO:0000256" key="4">
    <source>
        <dbReference type="ARBA" id="ARBA00023040"/>
    </source>
</evidence>
<protein>
    <recommendedName>
        <fullName evidence="11">G-protein coupled receptors family 1 profile domain-containing protein</fullName>
    </recommendedName>
</protein>
<feature type="transmembrane region" description="Helical" evidence="10">
    <location>
        <begin position="134"/>
        <end position="153"/>
    </location>
</feature>
<organism evidence="12 13">
    <name type="scientific">Sander lucioperca</name>
    <name type="common">Pike-perch</name>
    <name type="synonym">Perca lucioperca</name>
    <dbReference type="NCBI Taxonomy" id="283035"/>
    <lineage>
        <taxon>Eukaryota</taxon>
        <taxon>Metazoa</taxon>
        <taxon>Chordata</taxon>
        <taxon>Craniata</taxon>
        <taxon>Vertebrata</taxon>
        <taxon>Euteleostomi</taxon>
        <taxon>Actinopterygii</taxon>
        <taxon>Neopterygii</taxon>
        <taxon>Teleostei</taxon>
        <taxon>Neoteleostei</taxon>
        <taxon>Acanthomorphata</taxon>
        <taxon>Eupercaria</taxon>
        <taxon>Perciformes</taxon>
        <taxon>Percoidei</taxon>
        <taxon>Percidae</taxon>
        <taxon>Luciopercinae</taxon>
        <taxon>Sander</taxon>
    </lineage>
</organism>
<keyword evidence="13" id="KW-1185">Reference proteome</keyword>
<evidence type="ECO:0000313" key="13">
    <source>
        <dbReference type="Proteomes" id="UP000694568"/>
    </source>
</evidence>
<evidence type="ECO:0000256" key="5">
    <source>
        <dbReference type="ARBA" id="ARBA00023136"/>
    </source>
</evidence>
<keyword evidence="4 9" id="KW-0297">G-protein coupled receptor</keyword>
<dbReference type="GO" id="GO:0007200">
    <property type="term" value="P:phospholipase C-activating G protein-coupled receptor signaling pathway"/>
    <property type="evidence" value="ECO:0007669"/>
    <property type="project" value="TreeGrafter"/>
</dbReference>
<evidence type="ECO:0000256" key="7">
    <source>
        <dbReference type="ARBA" id="ARBA00023180"/>
    </source>
</evidence>
<evidence type="ECO:0000256" key="3">
    <source>
        <dbReference type="ARBA" id="ARBA00022989"/>
    </source>
</evidence>
<keyword evidence="5 10" id="KW-0472">Membrane</keyword>
<dbReference type="PANTHER" id="PTHR24232:SF85">
    <property type="entry name" value="G-PROTEIN COUPLED RECEPTOR 4"/>
    <property type="match status" value="1"/>
</dbReference>
<evidence type="ECO:0000256" key="6">
    <source>
        <dbReference type="ARBA" id="ARBA00023170"/>
    </source>
</evidence>
<evidence type="ECO:0000256" key="10">
    <source>
        <dbReference type="SAM" id="Phobius"/>
    </source>
</evidence>
<evidence type="ECO:0000313" key="12">
    <source>
        <dbReference type="Ensembl" id="ENSSLUP00000018166.1"/>
    </source>
</evidence>
<feature type="domain" description="G-protein coupled receptors family 1 profile" evidence="11">
    <location>
        <begin position="75"/>
        <end position="225"/>
    </location>
</feature>
<dbReference type="AlphaFoldDB" id="A0A8C9Y623"/>
<keyword evidence="7" id="KW-0325">Glycoprotein</keyword>
<reference evidence="12" key="1">
    <citation type="submission" date="2025-05" db="UniProtKB">
        <authorList>
            <consortium name="Ensembl"/>
        </authorList>
    </citation>
    <scope>IDENTIFICATION</scope>
</reference>
<evidence type="ECO:0000256" key="2">
    <source>
        <dbReference type="ARBA" id="ARBA00022692"/>
    </source>
</evidence>
<evidence type="ECO:0000256" key="9">
    <source>
        <dbReference type="RuleBase" id="RU000688"/>
    </source>
</evidence>
<dbReference type="Gene3D" id="1.20.1070.10">
    <property type="entry name" value="Rhodopsin 7-helix transmembrane proteins"/>
    <property type="match status" value="1"/>
</dbReference>
<feature type="transmembrane region" description="Helical" evidence="10">
    <location>
        <begin position="208"/>
        <end position="227"/>
    </location>
</feature>
<evidence type="ECO:0000256" key="8">
    <source>
        <dbReference type="ARBA" id="ARBA00023224"/>
    </source>
</evidence>
<dbReference type="PRINTS" id="PR00237">
    <property type="entry name" value="GPCRRHODOPSN"/>
</dbReference>
<name>A0A8C9Y623_SANLU</name>
<evidence type="ECO:0000259" key="11">
    <source>
        <dbReference type="PROSITE" id="PS50262"/>
    </source>
</evidence>
<keyword evidence="3 10" id="KW-1133">Transmembrane helix</keyword>
<dbReference type="Ensembl" id="ENSSLUT00000018727.1">
    <property type="protein sequence ID" value="ENSSLUP00000018150.1"/>
    <property type="gene ID" value="ENSSLUG00000008457.1"/>
</dbReference>
<dbReference type="Proteomes" id="UP000694568">
    <property type="component" value="Unplaced"/>
</dbReference>
<proteinExistence type="inferred from homology"/>
<keyword evidence="2 9" id="KW-0812">Transmembrane</keyword>
<dbReference type="PANTHER" id="PTHR24232">
    <property type="entry name" value="G-PROTEIN COUPLED RECEPTOR"/>
    <property type="match status" value="1"/>
</dbReference>
<feature type="transmembrane region" description="Helical" evidence="10">
    <location>
        <begin position="105"/>
        <end position="128"/>
    </location>
</feature>
<dbReference type="Pfam" id="PF00001">
    <property type="entry name" value="7tm_1"/>
    <property type="match status" value="1"/>
</dbReference>
<dbReference type="InterPro" id="IPR017452">
    <property type="entry name" value="GPCR_Rhodpsn_7TM"/>
</dbReference>
<dbReference type="PROSITE" id="PS50262">
    <property type="entry name" value="G_PROTEIN_RECEP_F1_2"/>
    <property type="match status" value="1"/>
</dbReference>
<dbReference type="GO" id="GO:0004930">
    <property type="term" value="F:G protein-coupled receptor activity"/>
    <property type="evidence" value="ECO:0007669"/>
    <property type="project" value="UniProtKB-KW"/>
</dbReference>
<sequence length="255" mass="29069">MGEFYINDTSLDMTDWTLQTYLGDVQNMFTTALFTLTNVFLQVGKDNVAPIYVINLLISDLIHTIFTIYYSGLMASVCFMVCIALERYLVIACPLWYRFRRTIKISVVVCVLVWIISLVYCFSSLFWNTPNLSVIIYCIFFLLPLPLLIFFLVRTLKVLSASISVHADEKRRIVAMLVLVLVIYTLLFLPTMIFCLKEGDRCDTTINSLPYVSIRLSPLADLVLYVFMRKGAIDKLLASVCCCRMDNNDVSGSTV</sequence>
<keyword evidence="8 9" id="KW-0807">Transducer</keyword>
<dbReference type="PROSITE" id="PS00237">
    <property type="entry name" value="G_PROTEIN_RECEP_F1_1"/>
    <property type="match status" value="1"/>
</dbReference>
<accession>A0A8C9Y623</accession>
<keyword evidence="6 9" id="KW-0675">Receptor</keyword>
<dbReference type="GO" id="GO:0005886">
    <property type="term" value="C:plasma membrane"/>
    <property type="evidence" value="ECO:0007669"/>
    <property type="project" value="TreeGrafter"/>
</dbReference>
<dbReference type="Ensembl" id="ENSSLUT00000018743.1">
    <property type="protein sequence ID" value="ENSSLUP00000018166.1"/>
    <property type="gene ID" value="ENSSLUG00000008462.1"/>
</dbReference>
<evidence type="ECO:0000256" key="1">
    <source>
        <dbReference type="ARBA" id="ARBA00004141"/>
    </source>
</evidence>
<feature type="transmembrane region" description="Helical" evidence="10">
    <location>
        <begin position="61"/>
        <end position="85"/>
    </location>
</feature>
<feature type="transmembrane region" description="Helical" evidence="10">
    <location>
        <begin position="173"/>
        <end position="196"/>
    </location>
</feature>
<comment type="similarity">
    <text evidence="9">Belongs to the G-protein coupled receptor 1 family.</text>
</comment>